<accession>A0ACC2VI26</accession>
<organism evidence="1 2">
    <name type="scientific">Naganishia cerealis</name>
    <dbReference type="NCBI Taxonomy" id="610337"/>
    <lineage>
        <taxon>Eukaryota</taxon>
        <taxon>Fungi</taxon>
        <taxon>Dikarya</taxon>
        <taxon>Basidiomycota</taxon>
        <taxon>Agaricomycotina</taxon>
        <taxon>Tremellomycetes</taxon>
        <taxon>Filobasidiales</taxon>
        <taxon>Filobasidiaceae</taxon>
        <taxon>Naganishia</taxon>
    </lineage>
</organism>
<keyword evidence="2" id="KW-1185">Reference proteome</keyword>
<gene>
    <name evidence="1" type="ORF">QFC19_006318</name>
</gene>
<evidence type="ECO:0000313" key="1">
    <source>
        <dbReference type="EMBL" id="KAJ9098550.1"/>
    </source>
</evidence>
<comment type="caution">
    <text evidence="1">The sequence shown here is derived from an EMBL/GenBank/DDBJ whole genome shotgun (WGS) entry which is preliminary data.</text>
</comment>
<dbReference type="EMBL" id="JASBWR010000075">
    <property type="protein sequence ID" value="KAJ9098550.1"/>
    <property type="molecule type" value="Genomic_DNA"/>
</dbReference>
<sequence>MSGMELVAELKGHTEPAWCVAWNPTRPLLASCSTDKSVRLYTYRFPPSSSSTDVAVPIFTFLTEIPTAHKRTIRSIAWSPSGRTLVTGSFDSTVGVWEQLDERDEGIERSGAMQANDEGEDGTGEWECVTTLEGHESECKSVGYSSDGALLASCSRDKSVWVWEVQPDSDFECISVMMEHTQDVKTLAWHPKEEVRYFDLPSPILASASYDASILLFADDPDADWGPFQKLQPSLPAVDPTMASGLNSQDEQMSLAGDEAKPSSADNDDKNDEFTVPALKDPETIWSLAFSPCGMFLASGGDNGGIRIWARGLSWTDSQSSSELDRDEDDLGRLASTGGDGRILIWQVRKTSETILSSHLSSPVPKIIATIVGLQERAHEIHDINSVAWCRRSVPEEEDASSPGHARAVKMQQRTRQLLATAADDGSVKVWRAT</sequence>
<proteinExistence type="predicted"/>
<reference evidence="1" key="1">
    <citation type="submission" date="2023-04" db="EMBL/GenBank/DDBJ databases">
        <title>Draft Genome sequencing of Naganishia species isolated from polar environments using Oxford Nanopore Technology.</title>
        <authorList>
            <person name="Leo P."/>
            <person name="Venkateswaran K."/>
        </authorList>
    </citation>
    <scope>NUCLEOTIDE SEQUENCE</scope>
    <source>
        <strain evidence="1">MNA-CCFEE 5261</strain>
    </source>
</reference>
<evidence type="ECO:0000313" key="2">
    <source>
        <dbReference type="Proteomes" id="UP001241377"/>
    </source>
</evidence>
<dbReference type="Proteomes" id="UP001241377">
    <property type="component" value="Unassembled WGS sequence"/>
</dbReference>
<name>A0ACC2VI26_9TREE</name>
<protein>
    <submittedName>
        <fullName evidence="1">Uncharacterized protein</fullName>
    </submittedName>
</protein>